<dbReference type="PANTHER" id="PTHR23411">
    <property type="entry name" value="TAPASIN"/>
    <property type="match status" value="1"/>
</dbReference>
<evidence type="ECO:0000313" key="3">
    <source>
        <dbReference type="Ensembl" id="ENSUAMP00000007131.1"/>
    </source>
</evidence>
<evidence type="ECO:0000259" key="2">
    <source>
        <dbReference type="PROSITE" id="PS50835"/>
    </source>
</evidence>
<dbReference type="Pfam" id="PF07654">
    <property type="entry name" value="C1-set"/>
    <property type="match status" value="3"/>
</dbReference>
<dbReference type="SMART" id="SM00407">
    <property type="entry name" value="IGc1"/>
    <property type="match status" value="3"/>
</dbReference>
<dbReference type="FunFam" id="2.60.40.10:FF:000463">
    <property type="entry name" value="Immunoglobulin heavy constant gamma 1"/>
    <property type="match status" value="1"/>
</dbReference>
<dbReference type="FunFam" id="2.60.40.10:FF:000998">
    <property type="entry name" value="Immunoglobulin heavy constant epsilon"/>
    <property type="match status" value="1"/>
</dbReference>
<reference evidence="4" key="1">
    <citation type="submission" date="2016-06" db="EMBL/GenBank/DDBJ databases">
        <title>De novo assembly and RNA-Seq shows season-dependent expression and editing in black bear kidneys.</title>
        <authorList>
            <person name="Korstanje R."/>
            <person name="Srivastava A."/>
            <person name="Sarsani V.K."/>
            <person name="Sheehan S.M."/>
            <person name="Seger R.L."/>
            <person name="Barter M.E."/>
            <person name="Lindqvist C."/>
            <person name="Brody L.C."/>
            <person name="Mullikin J.C."/>
        </authorList>
    </citation>
    <scope>NUCLEOTIDE SEQUENCE [LARGE SCALE GENOMIC DNA]</scope>
</reference>
<dbReference type="InterPro" id="IPR003006">
    <property type="entry name" value="Ig/MHC_CS"/>
</dbReference>
<sequence>MGTDTGPIPTASSRDLSVFPLASCCDIASTPSVTLGCMVSGYLPMPVTVTWDTGSLNKSVATLPTTFHQTSGLHSAIGQVTTWGEWAKQTFTCSVAHAGSPAINKTFRGTAPHPHRLPHTRSDPRGVSSYLTPPSPLDLYVHKSPKITCLVVDLASTEGMSLTWSRESGEPVHPGKPEERAQFNGTISVTSTLPVDTEDWIEGETYHCTVTHPDLPKDLVRSIAKAPGEPQVYVFLPPEEDEGTKDKVTLTCLIQNFFPADISVQWLRNDSPLQTDQHATTWPHKVPGSRPAFFVFSRLEVSRADWEEQNAFTCQVVHEALSDSRILKKTVSKTPGK</sequence>
<dbReference type="InterPro" id="IPR007110">
    <property type="entry name" value="Ig-like_dom"/>
</dbReference>
<accession>A0A452QNV7</accession>
<dbReference type="PROSITE" id="PS00290">
    <property type="entry name" value="IG_MHC"/>
    <property type="match status" value="2"/>
</dbReference>
<dbReference type="SUPFAM" id="SSF48726">
    <property type="entry name" value="Immunoglobulin"/>
    <property type="match status" value="3"/>
</dbReference>
<dbReference type="PROSITE" id="PS50835">
    <property type="entry name" value="IG_LIKE"/>
    <property type="match status" value="3"/>
</dbReference>
<feature type="domain" description="Ig-like" evidence="2">
    <location>
        <begin position="118"/>
        <end position="224"/>
    </location>
</feature>
<reference evidence="3" key="3">
    <citation type="submission" date="2025-09" db="UniProtKB">
        <authorList>
            <consortium name="Ensembl"/>
        </authorList>
    </citation>
    <scope>IDENTIFICATION</scope>
</reference>
<dbReference type="Ensembl" id="ENSUAMT00000008080.1">
    <property type="protein sequence ID" value="ENSUAMP00000007131.1"/>
    <property type="gene ID" value="ENSUAMG00000006190.1"/>
</dbReference>
<dbReference type="GeneTree" id="ENSGT00940000163076"/>
<dbReference type="AlphaFoldDB" id="A0A452QNV7"/>
<dbReference type="Proteomes" id="UP000291022">
    <property type="component" value="Unassembled WGS sequence"/>
</dbReference>
<dbReference type="Gene3D" id="2.60.40.10">
    <property type="entry name" value="Immunoglobulins"/>
    <property type="match status" value="3"/>
</dbReference>
<feature type="domain" description="Ig-like" evidence="2">
    <location>
        <begin position="230"/>
        <end position="332"/>
    </location>
</feature>
<reference evidence="3" key="2">
    <citation type="submission" date="2025-08" db="UniProtKB">
        <authorList>
            <consortium name="Ensembl"/>
        </authorList>
    </citation>
    <scope>IDENTIFICATION</scope>
</reference>
<keyword evidence="1" id="KW-0393">Immunoglobulin domain</keyword>
<dbReference type="CDD" id="cd05768">
    <property type="entry name" value="IgC1_CH3_IgAGD_CH4_IgAEM"/>
    <property type="match status" value="1"/>
</dbReference>
<protein>
    <recommendedName>
        <fullName evidence="2">Ig-like domain-containing protein</fullName>
    </recommendedName>
</protein>
<name>A0A452QNV7_URSAM</name>
<organism evidence="3 4">
    <name type="scientific">Ursus americanus</name>
    <name type="common">American black bear</name>
    <name type="synonym">Euarctos americanus</name>
    <dbReference type="NCBI Taxonomy" id="9643"/>
    <lineage>
        <taxon>Eukaryota</taxon>
        <taxon>Metazoa</taxon>
        <taxon>Chordata</taxon>
        <taxon>Craniata</taxon>
        <taxon>Vertebrata</taxon>
        <taxon>Euteleostomi</taxon>
        <taxon>Mammalia</taxon>
        <taxon>Eutheria</taxon>
        <taxon>Laurasiatheria</taxon>
        <taxon>Carnivora</taxon>
        <taxon>Caniformia</taxon>
        <taxon>Ursidae</taxon>
        <taxon>Ursus</taxon>
    </lineage>
</organism>
<keyword evidence="4" id="KW-1185">Reference proteome</keyword>
<evidence type="ECO:0000256" key="1">
    <source>
        <dbReference type="ARBA" id="ARBA00023319"/>
    </source>
</evidence>
<dbReference type="InterPro" id="IPR013783">
    <property type="entry name" value="Ig-like_fold"/>
</dbReference>
<dbReference type="InterPro" id="IPR050380">
    <property type="entry name" value="Immune_Resp_Modulators"/>
</dbReference>
<proteinExistence type="predicted"/>
<feature type="domain" description="Ig-like" evidence="2">
    <location>
        <begin position="9"/>
        <end position="104"/>
    </location>
</feature>
<dbReference type="InterPro" id="IPR036179">
    <property type="entry name" value="Ig-like_dom_sf"/>
</dbReference>
<dbReference type="InterPro" id="IPR003597">
    <property type="entry name" value="Ig_C1-set"/>
</dbReference>
<evidence type="ECO:0000313" key="4">
    <source>
        <dbReference type="Proteomes" id="UP000291022"/>
    </source>
</evidence>